<dbReference type="SUPFAM" id="SSF49503">
    <property type="entry name" value="Cupredoxins"/>
    <property type="match status" value="1"/>
</dbReference>
<evidence type="ECO:0000313" key="2">
    <source>
        <dbReference type="EMBL" id="SES32722.1"/>
    </source>
</evidence>
<dbReference type="Pfam" id="PF13473">
    <property type="entry name" value="Cupredoxin_1"/>
    <property type="match status" value="1"/>
</dbReference>
<name>A0A1H9WFM2_9BACI</name>
<keyword evidence="3" id="KW-1185">Reference proteome</keyword>
<gene>
    <name evidence="2" type="ORF">SAMN05518684_116108</name>
</gene>
<organism evidence="2 3">
    <name type="scientific">Salipaludibacillus aurantiacus</name>
    <dbReference type="NCBI Taxonomy" id="1601833"/>
    <lineage>
        <taxon>Bacteria</taxon>
        <taxon>Bacillati</taxon>
        <taxon>Bacillota</taxon>
        <taxon>Bacilli</taxon>
        <taxon>Bacillales</taxon>
        <taxon>Bacillaceae</taxon>
    </lineage>
</organism>
<dbReference type="InterPro" id="IPR028096">
    <property type="entry name" value="EfeO_Cupredoxin"/>
</dbReference>
<dbReference type="InterPro" id="IPR008972">
    <property type="entry name" value="Cupredoxin"/>
</dbReference>
<evidence type="ECO:0000259" key="1">
    <source>
        <dbReference type="Pfam" id="PF13473"/>
    </source>
</evidence>
<accession>A0A1H9WFM2</accession>
<protein>
    <submittedName>
        <fullName evidence="2">Cupredoxin-like domain-containing protein</fullName>
    </submittedName>
</protein>
<feature type="domain" description="EfeO-type cupredoxin-like" evidence="1">
    <location>
        <begin position="56"/>
        <end position="126"/>
    </location>
</feature>
<dbReference type="STRING" id="1601833.SAMN05518684_116108"/>
<dbReference type="EMBL" id="FOGT01000016">
    <property type="protein sequence ID" value="SES32722.1"/>
    <property type="molecule type" value="Genomic_DNA"/>
</dbReference>
<dbReference type="Proteomes" id="UP000198571">
    <property type="component" value="Unassembled WGS sequence"/>
</dbReference>
<evidence type="ECO:0000313" key="3">
    <source>
        <dbReference type="Proteomes" id="UP000198571"/>
    </source>
</evidence>
<dbReference type="AlphaFoldDB" id="A0A1H9WFM2"/>
<proteinExistence type="predicted"/>
<dbReference type="Gene3D" id="2.60.40.420">
    <property type="entry name" value="Cupredoxins - blue copper proteins"/>
    <property type="match status" value="1"/>
</dbReference>
<reference evidence="3" key="1">
    <citation type="submission" date="2016-10" db="EMBL/GenBank/DDBJ databases">
        <authorList>
            <person name="Varghese N."/>
            <person name="Submissions S."/>
        </authorList>
    </citation>
    <scope>NUCLEOTIDE SEQUENCE [LARGE SCALE GENOMIC DNA]</scope>
    <source>
        <strain evidence="3">S9</strain>
    </source>
</reference>
<sequence>MIGFLLAGAVLAGVSAFILFMPESDGTHVFSDSGDTYKINMVTGEFKSETEDGKVIESYRWDPGTVYLPAGEPVTLSIFGVNGKEHPFIIEGTEVSGKVKKGEETVLNLQFDSPGVYRLICTAHASIEDNGPMIAYLVVK</sequence>